<dbReference type="Pfam" id="PF02368">
    <property type="entry name" value="Big_2"/>
    <property type="match status" value="3"/>
</dbReference>
<dbReference type="InterPro" id="IPR017853">
    <property type="entry name" value="GH"/>
</dbReference>
<feature type="domain" description="BIG2" evidence="2">
    <location>
        <begin position="1323"/>
        <end position="1398"/>
    </location>
</feature>
<protein>
    <recommendedName>
        <fullName evidence="6">Alpha-amylase</fullName>
    </recommendedName>
</protein>
<dbReference type="SUPFAM" id="SSF51445">
    <property type="entry name" value="(Trans)glycosidases"/>
    <property type="match status" value="1"/>
</dbReference>
<sequence>MRKKERSNKRFFRMIAYLLVLNLVFSMTTPIGWFGDLSEANTYVQAATTTSTKGADTFSWDNANVYFLLTDRFNNGNTTNDHSYNRGLDKNGNIINYSDTSATFHGGDFVGITEKINEGYFNDLGVNALWISAPYEQIHGYVVGSDTSNSFPHYAYHGYYALDYTQTDANFGTAEEFKTLVDTAHEHGIRIVLDIVMNHSGYNTLYDMAEYNYGTLSPNWEDTYYRSTGINNKDYHSLIDYTSNSSDWAKWWGPDWVRSGVAGYDAGGSTNQTMSLAGLPDFKTESTKTVGIPKILQTKWTKEGRYATESAELSSYLSSHNMAMTTTNVLTYWLQSWVREYGVDGFRCDTAKHVDLASWATLKKSCVEALKDWKAKNPSKALDNLDFWMTGEVWDHGVYKDDYYTTGGFDSLINFSTQGGGILAKSTVAATYQSFANSINSDPNFNVLSYLSSHDSVLARGNSIYLGSAFLLLPGGIQTFYGDETNRKIDDTASTNGDHEVRSDMNWSDMNETTLAHWQKVGTFRHNHIAVGAGANASLTSSDGVAFSRTYNSNDISDKIAACIGCESNANVTIDVSSLWAEGQTLVNAYDFTTAVVTNGSVTFNSGANGTILIEEPDGKPLVSVIGAAKFHGTQDVTIDIVDADNAKVSVDGAKEFLAEDGDTFTIGETAYEGDNVSVTVEATNAKGTRNATYTFYKAYANEDITPKPVPEYKGIVYVKSYDGTAPYVYAWKGSNTALTAAWPGTKMTKLNDQGYYEMDLGTTDSYNVVLSNGSGKQSSNITNLQGGVWIDLTSSSFTYNIVKREVVPTTNPITINVKSFNDSAPYLYIWDADGNTYNGSFPGRPLSNKTADGLYTLTIDSSSPSVNCIVSYGSNTNQSSAITGITKDATITITSANCSTIEVVKTIVTESSLDTLKKETREIKNLTAENYTTESYTKLYSYVAPADALIALGDKADEAALKDMITTIQTAKANLVVAKPTVTGVTLGSTRIYGTAAYGSNVAIKIGNNEYKAVADGITGEYSVAVAPLVLTDRVIVSCILGNNSSSTDTYYVNNAEKVDPTSITLNSSSITVAPGSTARLVATVLPSNASDTSVTWKTSNSSVATVIDGTVTGIAKGTATITATTSNGLTASVVVTVSTEDIKVTSITLNPLTATIIKGDTTTLTANVLPVNATDQKVTWTTSNSAVATVASGVITGVSAGNVTITATTSNGLTATANITVTETQSNNYMYFEKPSTWGNTIYAYIWNSNVTYKNAVWPGLVTTQYSNGVYMIEWPKDYTGTDLNVIFTDKTHQTADLKAIKNGYYTSSGYHHTVTPGEFTPTSVTLDTSTASIEVGSTKAFVATVLPTTASSSVTWTSSDNSIATVSQGVVTGVAEGTTTITATTTNGLTATTTVSVIPSTKSYMYFVKPATWGNTIYAYMWTDDGTYKNKAWPGVVTTLQPDGKYAIEYPKGYTGLNIIFTDGSKQTADLKAVEGYTYSVN</sequence>
<evidence type="ECO:0000313" key="4">
    <source>
        <dbReference type="EMBL" id="BCN30960.1"/>
    </source>
</evidence>
<feature type="transmembrane region" description="Helical" evidence="1">
    <location>
        <begin position="12"/>
        <end position="35"/>
    </location>
</feature>
<dbReference type="InterPro" id="IPR031965">
    <property type="entry name" value="CBM26"/>
</dbReference>
<evidence type="ECO:0000259" key="2">
    <source>
        <dbReference type="SMART" id="SM00635"/>
    </source>
</evidence>
<dbReference type="PANTHER" id="PTHR10357">
    <property type="entry name" value="ALPHA-AMYLASE FAMILY MEMBER"/>
    <property type="match status" value="1"/>
</dbReference>
<dbReference type="GO" id="GO:0005975">
    <property type="term" value="P:carbohydrate metabolic process"/>
    <property type="evidence" value="ECO:0007669"/>
    <property type="project" value="InterPro"/>
</dbReference>
<dbReference type="InterPro" id="IPR006047">
    <property type="entry name" value="GH13_cat_dom"/>
</dbReference>
<dbReference type="SUPFAM" id="SSF49373">
    <property type="entry name" value="Invasin/intimin cell-adhesion fragments"/>
    <property type="match status" value="3"/>
</dbReference>
<dbReference type="EMBL" id="AP024169">
    <property type="protein sequence ID" value="BCN30960.1"/>
    <property type="molecule type" value="Genomic_DNA"/>
</dbReference>
<dbReference type="PANTHER" id="PTHR10357:SF209">
    <property type="entry name" value="PERIPLASMIC ALPHA-AMYLASE"/>
    <property type="match status" value="1"/>
</dbReference>
<dbReference type="Pfam" id="PF00128">
    <property type="entry name" value="Alpha-amylase"/>
    <property type="match status" value="1"/>
</dbReference>
<dbReference type="RefSeq" id="WP_271712113.1">
    <property type="nucleotide sequence ID" value="NZ_AP024169.1"/>
</dbReference>
<dbReference type="KEGG" id="ahb:bsdtb5_22550"/>
<dbReference type="InterPro" id="IPR008964">
    <property type="entry name" value="Invasin/intimin_cell_adhesion"/>
</dbReference>
<evidence type="ECO:0000313" key="5">
    <source>
        <dbReference type="Proteomes" id="UP000595897"/>
    </source>
</evidence>
<feature type="domain" description="BIG2" evidence="2">
    <location>
        <begin position="1145"/>
        <end position="1221"/>
    </location>
</feature>
<dbReference type="Gene3D" id="2.60.40.1080">
    <property type="match status" value="3"/>
</dbReference>
<keyword evidence="5" id="KW-1185">Reference proteome</keyword>
<dbReference type="InterPro" id="IPR003343">
    <property type="entry name" value="Big_2"/>
</dbReference>
<gene>
    <name evidence="4" type="ORF">bsdtb5_22550</name>
</gene>
<feature type="domain" description="BIG2" evidence="2">
    <location>
        <begin position="1061"/>
        <end position="1137"/>
    </location>
</feature>
<proteinExistence type="predicted"/>
<name>A0A7R7ELC0_9FIRM</name>
<dbReference type="Gene3D" id="3.20.20.80">
    <property type="entry name" value="Glycosidases"/>
    <property type="match status" value="2"/>
</dbReference>
<keyword evidence="1" id="KW-0472">Membrane</keyword>
<dbReference type="Proteomes" id="UP000595897">
    <property type="component" value="Chromosome"/>
</dbReference>
<feature type="domain" description="Glycosyl hydrolase family 13 catalytic" evidence="3">
    <location>
        <begin position="67"/>
        <end position="525"/>
    </location>
</feature>
<keyword evidence="1" id="KW-1133">Transmembrane helix</keyword>
<accession>A0A7R7ELC0</accession>
<reference evidence="4 5" key="1">
    <citation type="submission" date="2020-11" db="EMBL/GenBank/DDBJ databases">
        <title>Draft genome sequencing of a Lachnospiraceae strain isolated from anoxic soil subjected to BSD treatment.</title>
        <authorList>
            <person name="Uek A."/>
            <person name="Tonouchi A."/>
        </authorList>
    </citation>
    <scope>NUCLEOTIDE SEQUENCE [LARGE SCALE GENOMIC DNA]</scope>
    <source>
        <strain evidence="4 5">TB5</strain>
    </source>
</reference>
<evidence type="ECO:0008006" key="6">
    <source>
        <dbReference type="Google" id="ProtNLM"/>
    </source>
</evidence>
<dbReference type="SMART" id="SM00642">
    <property type="entry name" value="Aamy"/>
    <property type="match status" value="1"/>
</dbReference>
<dbReference type="Pfam" id="PF16738">
    <property type="entry name" value="CBM26"/>
    <property type="match status" value="3"/>
</dbReference>
<dbReference type="SMART" id="SM00635">
    <property type="entry name" value="BID_2"/>
    <property type="match status" value="3"/>
</dbReference>
<organism evidence="4 5">
    <name type="scientific">Anaeromicropila herbilytica</name>
    <dbReference type="NCBI Taxonomy" id="2785025"/>
    <lineage>
        <taxon>Bacteria</taxon>
        <taxon>Bacillati</taxon>
        <taxon>Bacillota</taxon>
        <taxon>Clostridia</taxon>
        <taxon>Lachnospirales</taxon>
        <taxon>Lachnospiraceae</taxon>
        <taxon>Anaeromicropila</taxon>
    </lineage>
</organism>
<dbReference type="InterPro" id="IPR013783">
    <property type="entry name" value="Ig-like_fold"/>
</dbReference>
<evidence type="ECO:0000256" key="1">
    <source>
        <dbReference type="SAM" id="Phobius"/>
    </source>
</evidence>
<keyword evidence="1" id="KW-0812">Transmembrane</keyword>
<evidence type="ECO:0000259" key="3">
    <source>
        <dbReference type="SMART" id="SM00642"/>
    </source>
</evidence>
<dbReference type="Gene3D" id="2.60.40.10">
    <property type="entry name" value="Immunoglobulins"/>
    <property type="match status" value="4"/>
</dbReference>